<accession>A0A098BS22</accession>
<dbReference type="EMBL" id="CCSD01000099">
    <property type="protein sequence ID" value="CDZ91533.1"/>
    <property type="molecule type" value="Genomic_DNA"/>
</dbReference>
<dbReference type="Proteomes" id="UP000042997">
    <property type="component" value="Unassembled WGS sequence"/>
</dbReference>
<dbReference type="EC" id="6.3.2.2" evidence="5"/>
<protein>
    <recommendedName>
        <fullName evidence="5">Putative glutamate--cysteine ligase 2</fullName>
        <ecNumber evidence="5">6.3.2.2</ecNumber>
    </recommendedName>
    <alternativeName>
        <fullName evidence="5">Gamma-glutamylcysteine synthetase 2</fullName>
        <shortName evidence="5">GCS 2</shortName>
        <shortName evidence="5">Gamma-GCS 2</shortName>
    </alternativeName>
</protein>
<evidence type="ECO:0000256" key="1">
    <source>
        <dbReference type="ARBA" id="ARBA00022598"/>
    </source>
</evidence>
<dbReference type="AlphaFoldDB" id="A0A098BS22"/>
<dbReference type="Pfam" id="PF04107">
    <property type="entry name" value="GCS2"/>
    <property type="match status" value="1"/>
</dbReference>
<dbReference type="GO" id="GO:0005524">
    <property type="term" value="F:ATP binding"/>
    <property type="evidence" value="ECO:0007669"/>
    <property type="project" value="UniProtKB-KW"/>
</dbReference>
<dbReference type="GO" id="GO:0042398">
    <property type="term" value="P:modified amino acid biosynthetic process"/>
    <property type="evidence" value="ECO:0007669"/>
    <property type="project" value="InterPro"/>
</dbReference>
<dbReference type="NCBIfam" id="TIGR02050">
    <property type="entry name" value="gshA_cyan_rel"/>
    <property type="match status" value="1"/>
</dbReference>
<name>A0A098BS22_9NOCA</name>
<dbReference type="PANTHER" id="PTHR36510">
    <property type="entry name" value="GLUTAMATE--CYSTEINE LIGASE 2-RELATED"/>
    <property type="match status" value="1"/>
</dbReference>
<keyword evidence="3 5" id="KW-0067">ATP-binding</keyword>
<comment type="catalytic activity">
    <reaction evidence="4 5">
        <text>L-cysteine + L-glutamate + ATP = gamma-L-glutamyl-L-cysteine + ADP + phosphate + H(+)</text>
        <dbReference type="Rhea" id="RHEA:13285"/>
        <dbReference type="ChEBI" id="CHEBI:15378"/>
        <dbReference type="ChEBI" id="CHEBI:29985"/>
        <dbReference type="ChEBI" id="CHEBI:30616"/>
        <dbReference type="ChEBI" id="CHEBI:35235"/>
        <dbReference type="ChEBI" id="CHEBI:43474"/>
        <dbReference type="ChEBI" id="CHEBI:58173"/>
        <dbReference type="ChEBI" id="CHEBI:456216"/>
        <dbReference type="EC" id="6.3.2.2"/>
    </reaction>
</comment>
<evidence type="ECO:0000313" key="7">
    <source>
        <dbReference type="Proteomes" id="UP000042997"/>
    </source>
</evidence>
<dbReference type="InterPro" id="IPR014746">
    <property type="entry name" value="Gln_synth/guanido_kin_cat_dom"/>
</dbReference>
<gene>
    <name evidence="6" type="ORF">RHRU231_840062</name>
</gene>
<evidence type="ECO:0000256" key="5">
    <source>
        <dbReference type="HAMAP-Rule" id="MF_01609"/>
    </source>
</evidence>
<dbReference type="eggNOG" id="COG2170">
    <property type="taxonomic scope" value="Bacteria"/>
</dbReference>
<dbReference type="RefSeq" id="WP_040274733.1">
    <property type="nucleotide sequence ID" value="NZ_JAJNCM010000030.1"/>
</dbReference>
<dbReference type="OrthoDB" id="9803842at2"/>
<evidence type="ECO:0000256" key="3">
    <source>
        <dbReference type="ARBA" id="ARBA00022840"/>
    </source>
</evidence>
<dbReference type="InterPro" id="IPR011793">
    <property type="entry name" value="YbdK"/>
</dbReference>
<comment type="similarity">
    <text evidence="5">Belongs to the glutamate--cysteine ligase type 2 family. YbdK subfamily.</text>
</comment>
<evidence type="ECO:0000256" key="2">
    <source>
        <dbReference type="ARBA" id="ARBA00022741"/>
    </source>
</evidence>
<dbReference type="NCBIfam" id="NF010041">
    <property type="entry name" value="PRK13517.1-1"/>
    <property type="match status" value="1"/>
</dbReference>
<reference evidence="6 7" key="1">
    <citation type="journal article" date="2014" name="Genome Announc.">
        <title>Draft Genome Sequence of Propane- and Butane-Oxidizing Actinobacterium Rhodococcus ruber IEGM 231.</title>
        <authorList>
            <person name="Ivshina I.B."/>
            <person name="Kuyukina M.S."/>
            <person name="Krivoruchko A.V."/>
            <person name="Barbe V."/>
            <person name="Fischer C."/>
        </authorList>
    </citation>
    <scope>NUCLEOTIDE SEQUENCE [LARGE SCALE GENOMIC DNA]</scope>
</reference>
<dbReference type="Gene3D" id="3.30.590.20">
    <property type="match status" value="1"/>
</dbReference>
<keyword evidence="1 5" id="KW-0436">Ligase</keyword>
<proteinExistence type="inferred from homology"/>
<dbReference type="SUPFAM" id="SSF55931">
    <property type="entry name" value="Glutamine synthetase/guanido kinase"/>
    <property type="match status" value="1"/>
</dbReference>
<dbReference type="HAMAP" id="MF_01609">
    <property type="entry name" value="Glu_cys_ligase_2"/>
    <property type="match status" value="1"/>
</dbReference>
<dbReference type="InterPro" id="IPR006336">
    <property type="entry name" value="GCS2"/>
</dbReference>
<dbReference type="InterPro" id="IPR050141">
    <property type="entry name" value="GCL_type2/YbdK_subfam"/>
</dbReference>
<dbReference type="PANTHER" id="PTHR36510:SF1">
    <property type="entry name" value="GLUTAMATE--CYSTEINE LIGASE 2-RELATED"/>
    <property type="match status" value="1"/>
</dbReference>
<organism evidence="6 7">
    <name type="scientific">Rhodococcus ruber</name>
    <dbReference type="NCBI Taxonomy" id="1830"/>
    <lineage>
        <taxon>Bacteria</taxon>
        <taxon>Bacillati</taxon>
        <taxon>Actinomycetota</taxon>
        <taxon>Actinomycetes</taxon>
        <taxon>Mycobacteriales</taxon>
        <taxon>Nocardiaceae</taxon>
        <taxon>Rhodococcus</taxon>
    </lineage>
</organism>
<comment type="function">
    <text evidence="5">ATP-dependent carboxylate-amine ligase which exhibits weak glutamate--cysteine ligase activity.</text>
</comment>
<keyword evidence="2 5" id="KW-0547">Nucleotide-binding</keyword>
<dbReference type="GO" id="GO:0004357">
    <property type="term" value="F:glutamate-cysteine ligase activity"/>
    <property type="evidence" value="ECO:0007669"/>
    <property type="project" value="UniProtKB-EC"/>
</dbReference>
<evidence type="ECO:0000256" key="4">
    <source>
        <dbReference type="ARBA" id="ARBA00048819"/>
    </source>
</evidence>
<sequence length="370" mass="40134">MATSSDLPTVGVEEEFLLVDAETGEPAVNNSDVVEQARALGVELQYELDRCQVETASGVCHDAHELYTDLSTRRSLVAEAARRCGSRLVAVGVPVVGSRELPVTEKPRYLRMERHFGMLAREQGICGCHVHVAVPDRATAVQVSNHLRPWLPTLLSLSANSPIHRGVDTGYASWRSILWSRWPSAGPPPYFSSVEEYDSTVAAMLECGSILDKAMVYWDVRPSTNFPTVEVRVCDVPVTVAETVLVAVLVRALVLTALRDLEAGRTAVAFSSEVLRAAYWRAARDGLPGDGIDLPSTARRPAAHLLRAMIEHVRPALEDLGSYQHAREGLHTVLACGNGAVRQRRVFAAGGTAQDVIARLAELTSAGCTH</sequence>
<evidence type="ECO:0000313" key="6">
    <source>
        <dbReference type="EMBL" id="CDZ91533.1"/>
    </source>
</evidence>